<dbReference type="AlphaFoldDB" id="A0A0F8Y9K9"/>
<organism evidence="1">
    <name type="scientific">marine sediment metagenome</name>
    <dbReference type="NCBI Taxonomy" id="412755"/>
    <lineage>
        <taxon>unclassified sequences</taxon>
        <taxon>metagenomes</taxon>
        <taxon>ecological metagenomes</taxon>
    </lineage>
</organism>
<protein>
    <submittedName>
        <fullName evidence="1">Uncharacterized protein</fullName>
    </submittedName>
</protein>
<accession>A0A0F8Y9K9</accession>
<reference evidence="1" key="1">
    <citation type="journal article" date="2015" name="Nature">
        <title>Complex archaea that bridge the gap between prokaryotes and eukaryotes.</title>
        <authorList>
            <person name="Spang A."/>
            <person name="Saw J.H."/>
            <person name="Jorgensen S.L."/>
            <person name="Zaremba-Niedzwiedzka K."/>
            <person name="Martijn J."/>
            <person name="Lind A.E."/>
            <person name="van Eijk R."/>
            <person name="Schleper C."/>
            <person name="Guy L."/>
            <person name="Ettema T.J."/>
        </authorList>
    </citation>
    <scope>NUCLEOTIDE SEQUENCE</scope>
</reference>
<comment type="caution">
    <text evidence="1">The sequence shown here is derived from an EMBL/GenBank/DDBJ whole genome shotgun (WGS) entry which is preliminary data.</text>
</comment>
<sequence length="55" mass="6671">MKIWILDHIEQINTYIRRLGYLVQMTEGEEKEKLEKITKVLNDQKITLQKIVRDN</sequence>
<proteinExistence type="predicted"/>
<evidence type="ECO:0000313" key="1">
    <source>
        <dbReference type="EMBL" id="KKK78073.1"/>
    </source>
</evidence>
<dbReference type="EMBL" id="LAZR01054660">
    <property type="protein sequence ID" value="KKK78073.1"/>
    <property type="molecule type" value="Genomic_DNA"/>
</dbReference>
<name>A0A0F8Y9K9_9ZZZZ</name>
<gene>
    <name evidence="1" type="ORF">LCGC14_2847250</name>
</gene>